<dbReference type="SUPFAM" id="SSF51283">
    <property type="entry name" value="dUTPase-like"/>
    <property type="match status" value="1"/>
</dbReference>
<dbReference type="EC" id="3.6.1.23" evidence="2"/>
<dbReference type="GO" id="GO:0000287">
    <property type="term" value="F:magnesium ion binding"/>
    <property type="evidence" value="ECO:0007669"/>
    <property type="project" value="InterPro"/>
</dbReference>
<dbReference type="RefSeq" id="YP_009816875.1">
    <property type="nucleotide sequence ID" value="NC_048112.1"/>
</dbReference>
<keyword evidence="6" id="KW-1185">Reference proteome</keyword>
<evidence type="ECO:0000256" key="2">
    <source>
        <dbReference type="ARBA" id="ARBA00012379"/>
    </source>
</evidence>
<evidence type="ECO:0000313" key="5">
    <source>
        <dbReference type="EMBL" id="AZF88642.1"/>
    </source>
</evidence>
<dbReference type="Pfam" id="PF00692">
    <property type="entry name" value="dUTPase"/>
    <property type="match status" value="1"/>
</dbReference>
<dbReference type="PANTHER" id="PTHR11241:SF0">
    <property type="entry name" value="DEOXYURIDINE 5'-TRIPHOSPHATE NUCLEOTIDOHYDROLASE"/>
    <property type="match status" value="1"/>
</dbReference>
<feature type="domain" description="dUTPase-like" evidence="4">
    <location>
        <begin position="12"/>
        <end position="142"/>
    </location>
</feature>
<dbReference type="PANTHER" id="PTHR11241">
    <property type="entry name" value="DEOXYURIDINE 5'-TRIPHOSPHATE NUCLEOTIDOHYDROLASE"/>
    <property type="match status" value="1"/>
</dbReference>
<dbReference type="InterPro" id="IPR008181">
    <property type="entry name" value="dUTPase"/>
</dbReference>
<dbReference type="EMBL" id="MK105855">
    <property type="protein sequence ID" value="AZF88642.1"/>
    <property type="molecule type" value="Genomic_DNA"/>
</dbReference>
<accession>A0A3G8F2T5</accession>
<proteinExistence type="inferred from homology"/>
<keyword evidence="5" id="KW-0378">Hydrolase</keyword>
<dbReference type="GO" id="GO:0006226">
    <property type="term" value="P:dUMP biosynthetic process"/>
    <property type="evidence" value="ECO:0007669"/>
    <property type="project" value="InterPro"/>
</dbReference>
<dbReference type="GO" id="GO:0004170">
    <property type="term" value="F:dUTP diphosphatase activity"/>
    <property type="evidence" value="ECO:0007669"/>
    <property type="project" value="UniProtKB-EC"/>
</dbReference>
<name>A0A3G8F2T5_9CAUD</name>
<organism evidence="5 6">
    <name type="scientific">Escherichia phage Skarpretter</name>
    <dbReference type="NCBI Taxonomy" id="2488654"/>
    <lineage>
        <taxon>Viruses</taxon>
        <taxon>Duplodnaviria</taxon>
        <taxon>Heunggongvirae</taxon>
        <taxon>Uroviricota</taxon>
        <taxon>Caudoviricetes</taxon>
        <taxon>Skarprettervirus</taxon>
        <taxon>Skarprettervirus skarpretter</taxon>
    </lineage>
</organism>
<evidence type="ECO:0000256" key="1">
    <source>
        <dbReference type="ARBA" id="ARBA00006581"/>
    </source>
</evidence>
<dbReference type="GeneID" id="55008187"/>
<dbReference type="InterPro" id="IPR036157">
    <property type="entry name" value="dUTPase-like_sf"/>
</dbReference>
<dbReference type="InterPro" id="IPR029054">
    <property type="entry name" value="dUTPase-like"/>
</dbReference>
<sequence length="147" mass="16005">MQLNVKRNSPHAVMPTYATEGSACFDIYAIAARPDERNNAIYLETGLVFEIPEGYALMIYSRSGQGFKNDTRLSNCVGIIDSDYTGEVAIKLVCDRPTGEYPPIDLTKAQAQAMLVPVPRVVLTEVDTVKKTARGANGFGSTDNKKA</sequence>
<dbReference type="GO" id="GO:0046081">
    <property type="term" value="P:dUTP catabolic process"/>
    <property type="evidence" value="ECO:0007669"/>
    <property type="project" value="InterPro"/>
</dbReference>
<comment type="similarity">
    <text evidence="1">Belongs to the dUTPase family.</text>
</comment>
<evidence type="ECO:0000313" key="6">
    <source>
        <dbReference type="Proteomes" id="UP000279721"/>
    </source>
</evidence>
<keyword evidence="3" id="KW-0546">Nucleotide metabolism</keyword>
<dbReference type="KEGG" id="vg:55008187"/>
<reference evidence="6" key="1">
    <citation type="submission" date="2018-10" db="EMBL/GenBank/DDBJ databases">
        <authorList>
            <person name="Olsen N.S."/>
            <person name="Kot W."/>
            <person name="Hansen L.H."/>
        </authorList>
    </citation>
    <scope>NUCLEOTIDE SEQUENCE [LARGE SCALE GENOMIC DNA]</scope>
</reference>
<evidence type="ECO:0000256" key="3">
    <source>
        <dbReference type="ARBA" id="ARBA00023080"/>
    </source>
</evidence>
<dbReference type="Gene3D" id="2.70.40.10">
    <property type="match status" value="1"/>
</dbReference>
<dbReference type="Proteomes" id="UP000279721">
    <property type="component" value="Segment"/>
</dbReference>
<protein>
    <recommendedName>
        <fullName evidence="2">dUTP diphosphatase</fullName>
        <ecNumber evidence="2">3.6.1.23</ecNumber>
    </recommendedName>
</protein>
<evidence type="ECO:0000259" key="4">
    <source>
        <dbReference type="Pfam" id="PF00692"/>
    </source>
</evidence>